<gene>
    <name evidence="7" type="ORF">GBAR_LOCUS890</name>
</gene>
<keyword evidence="4" id="KW-0658">Purine biosynthesis</keyword>
<dbReference type="Proteomes" id="UP001174909">
    <property type="component" value="Unassembled WGS sequence"/>
</dbReference>
<protein>
    <submittedName>
        <fullName evidence="7">Phosphoribosylformylglycinamidine synthase subunit PurS</fullName>
    </submittedName>
</protein>
<evidence type="ECO:0000313" key="8">
    <source>
        <dbReference type="Proteomes" id="UP001174909"/>
    </source>
</evidence>
<reference evidence="7" key="1">
    <citation type="submission" date="2023-03" db="EMBL/GenBank/DDBJ databases">
        <authorList>
            <person name="Steffen K."/>
            <person name="Cardenas P."/>
        </authorList>
    </citation>
    <scope>NUCLEOTIDE SEQUENCE</scope>
</reference>
<dbReference type="AlphaFoldDB" id="A0AA35VTU4"/>
<keyword evidence="5" id="KW-0067">ATP-binding</keyword>
<dbReference type="SUPFAM" id="SSF82697">
    <property type="entry name" value="PurS-like"/>
    <property type="match status" value="1"/>
</dbReference>
<dbReference type="Pfam" id="PF02700">
    <property type="entry name" value="PurS"/>
    <property type="match status" value="1"/>
</dbReference>
<organism evidence="7 8">
    <name type="scientific">Geodia barretti</name>
    <name type="common">Barrett's horny sponge</name>
    <dbReference type="NCBI Taxonomy" id="519541"/>
    <lineage>
        <taxon>Eukaryota</taxon>
        <taxon>Metazoa</taxon>
        <taxon>Porifera</taxon>
        <taxon>Demospongiae</taxon>
        <taxon>Heteroscleromorpha</taxon>
        <taxon>Tetractinellida</taxon>
        <taxon>Astrophorina</taxon>
        <taxon>Geodiidae</taxon>
        <taxon>Geodia</taxon>
    </lineage>
</organism>
<evidence type="ECO:0000313" key="7">
    <source>
        <dbReference type="EMBL" id="CAI7992019.1"/>
    </source>
</evidence>
<dbReference type="InterPro" id="IPR003850">
    <property type="entry name" value="PurS"/>
</dbReference>
<dbReference type="GO" id="GO:0016874">
    <property type="term" value="F:ligase activity"/>
    <property type="evidence" value="ECO:0007669"/>
    <property type="project" value="UniProtKB-KW"/>
</dbReference>
<keyword evidence="2" id="KW-0436">Ligase</keyword>
<sequence length="167" mass="17969">MLAIGGLTAASTVALLLILGLILPGLPFDALFGGAGNRDIFETGAAQSQPKIEVTDVQIVTPESVQPDQNVAPPLPPNPVLGGVDIFYNCPDARPHRQRPPGPDHPRRTPPLGFDSVTSVRAGKYMEITLEADTEAHASDQVRQMCDKLLANPVIEDYHFDLDLLNQ</sequence>
<dbReference type="PANTHER" id="PTHR34696:SF1">
    <property type="entry name" value="PHOSPHORIBOSYLFORMYLGLYCINAMIDINE SYNTHASE SUBUNIT PURS"/>
    <property type="match status" value="1"/>
</dbReference>
<dbReference type="Gene3D" id="3.30.1280.10">
    <property type="entry name" value="Phosphoribosylformylglycinamidine synthase subunit PurS"/>
    <property type="match status" value="1"/>
</dbReference>
<evidence type="ECO:0000256" key="2">
    <source>
        <dbReference type="ARBA" id="ARBA00022598"/>
    </source>
</evidence>
<dbReference type="EMBL" id="CASHTH010000133">
    <property type="protein sequence ID" value="CAI7992019.1"/>
    <property type="molecule type" value="Genomic_DNA"/>
</dbReference>
<name>A0AA35VTU4_GEOBA</name>
<proteinExistence type="predicted"/>
<evidence type="ECO:0000256" key="5">
    <source>
        <dbReference type="ARBA" id="ARBA00022840"/>
    </source>
</evidence>
<dbReference type="GO" id="GO:0005524">
    <property type="term" value="F:ATP binding"/>
    <property type="evidence" value="ECO:0007669"/>
    <property type="project" value="UniProtKB-KW"/>
</dbReference>
<keyword evidence="8" id="KW-1185">Reference proteome</keyword>
<evidence type="ECO:0000256" key="3">
    <source>
        <dbReference type="ARBA" id="ARBA00022741"/>
    </source>
</evidence>
<keyword evidence="3" id="KW-0547">Nucleotide-binding</keyword>
<comment type="caution">
    <text evidence="7">The sequence shown here is derived from an EMBL/GenBank/DDBJ whole genome shotgun (WGS) entry which is preliminary data.</text>
</comment>
<dbReference type="PANTHER" id="PTHR34696">
    <property type="entry name" value="PHOSPHORIBOSYLFORMYLGLYCINAMIDINE SYNTHASE SUBUNIT PURS"/>
    <property type="match status" value="1"/>
</dbReference>
<accession>A0AA35VTU4</accession>
<evidence type="ECO:0000256" key="6">
    <source>
        <dbReference type="SAM" id="MobiDB-lite"/>
    </source>
</evidence>
<evidence type="ECO:0000256" key="1">
    <source>
        <dbReference type="ARBA" id="ARBA00022490"/>
    </source>
</evidence>
<dbReference type="NCBIfam" id="TIGR00302">
    <property type="entry name" value="phosphoribosylformylglycinamidine synthase subunit PurS"/>
    <property type="match status" value="1"/>
</dbReference>
<dbReference type="GO" id="GO:0006164">
    <property type="term" value="P:purine nucleotide biosynthetic process"/>
    <property type="evidence" value="ECO:0007669"/>
    <property type="project" value="UniProtKB-KW"/>
</dbReference>
<keyword evidence="1" id="KW-0963">Cytoplasm</keyword>
<feature type="region of interest" description="Disordered" evidence="6">
    <location>
        <begin position="92"/>
        <end position="116"/>
    </location>
</feature>
<evidence type="ECO:0000256" key="4">
    <source>
        <dbReference type="ARBA" id="ARBA00022755"/>
    </source>
</evidence>
<dbReference type="InterPro" id="IPR036604">
    <property type="entry name" value="PurS-like_sf"/>
</dbReference>